<dbReference type="HOGENOM" id="CLU_1588540_0_0_1"/>
<proteinExistence type="predicted"/>
<keyword evidence="2" id="KW-1185">Reference proteome</keyword>
<evidence type="ECO:0000313" key="2">
    <source>
        <dbReference type="Proteomes" id="UP000014500"/>
    </source>
</evidence>
<evidence type="ECO:0000313" key="1">
    <source>
        <dbReference type="EnsemblMetazoa" id="SMAR005065-PA"/>
    </source>
</evidence>
<reference evidence="2" key="1">
    <citation type="submission" date="2011-05" db="EMBL/GenBank/DDBJ databases">
        <authorList>
            <person name="Richards S.R."/>
            <person name="Qu J."/>
            <person name="Jiang H."/>
            <person name="Jhangiani S.N."/>
            <person name="Agravi P."/>
            <person name="Goodspeed R."/>
            <person name="Gross S."/>
            <person name="Mandapat C."/>
            <person name="Jackson L."/>
            <person name="Mathew T."/>
            <person name="Pu L."/>
            <person name="Thornton R."/>
            <person name="Saada N."/>
            <person name="Wilczek-Boney K.B."/>
            <person name="Lee S."/>
            <person name="Kovar C."/>
            <person name="Wu Y."/>
            <person name="Scherer S.E."/>
            <person name="Worley K.C."/>
            <person name="Muzny D.M."/>
            <person name="Gibbs R."/>
        </authorList>
    </citation>
    <scope>NUCLEOTIDE SEQUENCE</scope>
    <source>
        <strain evidence="2">Brora</strain>
    </source>
</reference>
<dbReference type="Proteomes" id="UP000014500">
    <property type="component" value="Unassembled WGS sequence"/>
</dbReference>
<organism evidence="1 2">
    <name type="scientific">Strigamia maritima</name>
    <name type="common">European centipede</name>
    <name type="synonym">Geophilus maritimus</name>
    <dbReference type="NCBI Taxonomy" id="126957"/>
    <lineage>
        <taxon>Eukaryota</taxon>
        <taxon>Metazoa</taxon>
        <taxon>Ecdysozoa</taxon>
        <taxon>Arthropoda</taxon>
        <taxon>Myriapoda</taxon>
        <taxon>Chilopoda</taxon>
        <taxon>Pleurostigmophora</taxon>
        <taxon>Geophilomorpha</taxon>
        <taxon>Linotaeniidae</taxon>
        <taxon>Strigamia</taxon>
    </lineage>
</organism>
<sequence length="168" mass="19264">MYKSIGAMSVFSTSKQINTAAHSYHLKVVSSVILKKSIKNLTRVIALDFVENCTAQVNHISETNMIRDNGNMKQAKPPIESLDKYLVPKDKATSPHLVHVQIGLIYVTLHSKYTFNTFPPHSLNHIRHLLCSILFLVGPFRHFRTVHLLQGRKFQEERNKTAKEEKWS</sequence>
<dbReference type="EMBL" id="JH431575">
    <property type="status" value="NOT_ANNOTATED_CDS"/>
    <property type="molecule type" value="Genomic_DNA"/>
</dbReference>
<reference evidence="1" key="2">
    <citation type="submission" date="2015-02" db="UniProtKB">
        <authorList>
            <consortium name="EnsemblMetazoa"/>
        </authorList>
    </citation>
    <scope>IDENTIFICATION</scope>
</reference>
<accession>T1IV72</accession>
<protein>
    <submittedName>
        <fullName evidence="1">Uncharacterized protein</fullName>
    </submittedName>
</protein>
<dbReference type="EnsemblMetazoa" id="SMAR005065-RA">
    <property type="protein sequence ID" value="SMAR005065-PA"/>
    <property type="gene ID" value="SMAR005065"/>
</dbReference>
<dbReference type="AlphaFoldDB" id="T1IV72"/>
<name>T1IV72_STRMM</name>